<sequence length="52" mass="5985">MGHDKNDELRDEHASQEEHRQGRRDEAFAEGDGAVDDAGSQDERRKEGLDRY</sequence>
<evidence type="ECO:0000313" key="3">
    <source>
        <dbReference type="Proteomes" id="UP000740605"/>
    </source>
</evidence>
<dbReference type="EMBL" id="JAFLHG010000003">
    <property type="protein sequence ID" value="MBT8797245.1"/>
    <property type="molecule type" value="Genomic_DNA"/>
</dbReference>
<keyword evidence="3" id="KW-1185">Reference proteome</keyword>
<organism evidence="2 3">
    <name type="scientific">Microbacterium flavum</name>
    <dbReference type="NCBI Taxonomy" id="415216"/>
    <lineage>
        <taxon>Bacteria</taxon>
        <taxon>Bacillati</taxon>
        <taxon>Actinomycetota</taxon>
        <taxon>Actinomycetes</taxon>
        <taxon>Micrococcales</taxon>
        <taxon>Microbacteriaceae</taxon>
        <taxon>Microbacterium</taxon>
    </lineage>
</organism>
<accession>A0ABS5XRU4</accession>
<reference evidence="2 3" key="1">
    <citation type="submission" date="2021-03" db="EMBL/GenBank/DDBJ databases">
        <title>Microbacterium pauli sp. nov., isolated from microfiltered milk.</title>
        <authorList>
            <person name="Bellassi P."/>
            <person name="Fontana A."/>
            <person name="Callegari M.L."/>
            <person name="Lorenzo M."/>
            <person name="Cappa F."/>
        </authorList>
    </citation>
    <scope>NUCLEOTIDE SEQUENCE [LARGE SCALE GENOMIC DNA]</scope>
    <source>
        <strain evidence="2 3">DSM 18909</strain>
    </source>
</reference>
<protein>
    <submittedName>
        <fullName evidence="2">Uncharacterized protein</fullName>
    </submittedName>
</protein>
<proteinExistence type="predicted"/>
<feature type="region of interest" description="Disordered" evidence="1">
    <location>
        <begin position="1"/>
        <end position="52"/>
    </location>
</feature>
<evidence type="ECO:0000313" key="2">
    <source>
        <dbReference type="EMBL" id="MBT8797245.1"/>
    </source>
</evidence>
<name>A0ABS5XRU4_9MICO</name>
<evidence type="ECO:0000256" key="1">
    <source>
        <dbReference type="SAM" id="MobiDB-lite"/>
    </source>
</evidence>
<gene>
    <name evidence="2" type="ORF">J0P97_04060</name>
</gene>
<dbReference type="RefSeq" id="WP_215486497.1">
    <property type="nucleotide sequence ID" value="NZ_BAAAPJ010000003.1"/>
</dbReference>
<comment type="caution">
    <text evidence="2">The sequence shown here is derived from an EMBL/GenBank/DDBJ whole genome shotgun (WGS) entry which is preliminary data.</text>
</comment>
<dbReference type="Proteomes" id="UP000740605">
    <property type="component" value="Unassembled WGS sequence"/>
</dbReference>
<feature type="compositionally biased region" description="Basic and acidic residues" evidence="1">
    <location>
        <begin position="1"/>
        <end position="27"/>
    </location>
</feature>
<feature type="compositionally biased region" description="Basic and acidic residues" evidence="1">
    <location>
        <begin position="41"/>
        <end position="52"/>
    </location>
</feature>